<keyword evidence="2" id="KW-0238">DNA-binding</keyword>
<dbReference type="PANTHER" id="PTHR30204:SF94">
    <property type="entry name" value="HEAVY METAL-DEPENDENT TRANSCRIPTIONAL REGULATOR HI_0293-RELATED"/>
    <property type="match status" value="1"/>
</dbReference>
<keyword evidence="6" id="KW-1185">Reference proteome</keyword>
<dbReference type="PRINTS" id="PR00040">
    <property type="entry name" value="HTHMERR"/>
</dbReference>
<dbReference type="SUPFAM" id="SSF46955">
    <property type="entry name" value="Putative DNA-binding domain"/>
    <property type="match status" value="1"/>
</dbReference>
<feature type="domain" description="HTH merR-type" evidence="4">
    <location>
        <begin position="11"/>
        <end position="79"/>
    </location>
</feature>
<dbReference type="CDD" id="cd01282">
    <property type="entry name" value="HTH_MerR-like_sg3"/>
    <property type="match status" value="1"/>
</dbReference>
<accession>A0ABP4LLI3</accession>
<dbReference type="PANTHER" id="PTHR30204">
    <property type="entry name" value="REDOX-CYCLING DRUG-SENSING TRANSCRIPTIONAL ACTIVATOR SOXR"/>
    <property type="match status" value="1"/>
</dbReference>
<dbReference type="InterPro" id="IPR047057">
    <property type="entry name" value="MerR_fam"/>
</dbReference>
<evidence type="ECO:0000259" key="4">
    <source>
        <dbReference type="PROSITE" id="PS50937"/>
    </source>
</evidence>
<evidence type="ECO:0000256" key="2">
    <source>
        <dbReference type="ARBA" id="ARBA00023125"/>
    </source>
</evidence>
<dbReference type="Gene3D" id="1.10.1660.10">
    <property type="match status" value="1"/>
</dbReference>
<evidence type="ECO:0000256" key="1">
    <source>
        <dbReference type="ARBA" id="ARBA00023015"/>
    </source>
</evidence>
<keyword evidence="3" id="KW-0804">Transcription</keyword>
<evidence type="ECO:0000313" key="6">
    <source>
        <dbReference type="Proteomes" id="UP001501470"/>
    </source>
</evidence>
<dbReference type="Proteomes" id="UP001501470">
    <property type="component" value="Unassembled WGS sequence"/>
</dbReference>
<protein>
    <submittedName>
        <fullName evidence="5">MerR family transcriptional regulator</fullName>
    </submittedName>
</protein>
<reference evidence="6" key="1">
    <citation type="journal article" date="2019" name="Int. J. Syst. Evol. Microbiol.">
        <title>The Global Catalogue of Microorganisms (GCM) 10K type strain sequencing project: providing services to taxonomists for standard genome sequencing and annotation.</title>
        <authorList>
            <consortium name="The Broad Institute Genomics Platform"/>
            <consortium name="The Broad Institute Genome Sequencing Center for Infectious Disease"/>
            <person name="Wu L."/>
            <person name="Ma J."/>
        </authorList>
    </citation>
    <scope>NUCLEOTIDE SEQUENCE [LARGE SCALE GENOMIC DNA]</scope>
    <source>
        <strain evidence="6">JCM 15933</strain>
    </source>
</reference>
<dbReference type="Pfam" id="PF13411">
    <property type="entry name" value="MerR_1"/>
    <property type="match status" value="1"/>
</dbReference>
<organism evidence="5 6">
    <name type="scientific">Dactylosporangium maewongense</name>
    <dbReference type="NCBI Taxonomy" id="634393"/>
    <lineage>
        <taxon>Bacteria</taxon>
        <taxon>Bacillati</taxon>
        <taxon>Actinomycetota</taxon>
        <taxon>Actinomycetes</taxon>
        <taxon>Micromonosporales</taxon>
        <taxon>Micromonosporaceae</taxon>
        <taxon>Dactylosporangium</taxon>
    </lineage>
</organism>
<proteinExistence type="predicted"/>
<evidence type="ECO:0000256" key="3">
    <source>
        <dbReference type="ARBA" id="ARBA00023163"/>
    </source>
</evidence>
<name>A0ABP4LLI3_9ACTN</name>
<dbReference type="EMBL" id="BAAAQD010000009">
    <property type="protein sequence ID" value="GAA1525194.1"/>
    <property type="molecule type" value="Genomic_DNA"/>
</dbReference>
<comment type="caution">
    <text evidence="5">The sequence shown here is derived from an EMBL/GenBank/DDBJ whole genome shotgun (WGS) entry which is preliminary data.</text>
</comment>
<dbReference type="SMART" id="SM00422">
    <property type="entry name" value="HTH_MERR"/>
    <property type="match status" value="1"/>
</dbReference>
<dbReference type="PROSITE" id="PS50937">
    <property type="entry name" value="HTH_MERR_2"/>
    <property type="match status" value="1"/>
</dbReference>
<dbReference type="InterPro" id="IPR009061">
    <property type="entry name" value="DNA-bd_dom_put_sf"/>
</dbReference>
<sequence>MTLVARFTVGGMRIGELAEQAGTSARALRYYEQQGLLSARRTSNGYREYDEEDLRLVREIRALLEIGFNLEDTRPFVECIREGHSSGAECPGSVEVLTRRLAEIDDYIVRLRRIRATIVKELG</sequence>
<gene>
    <name evidence="5" type="ORF">GCM10009827_047360</name>
</gene>
<keyword evidence="1" id="KW-0805">Transcription regulation</keyword>
<evidence type="ECO:0000313" key="5">
    <source>
        <dbReference type="EMBL" id="GAA1525194.1"/>
    </source>
</evidence>
<dbReference type="InterPro" id="IPR000551">
    <property type="entry name" value="MerR-type_HTH_dom"/>
</dbReference>